<reference evidence="3 4" key="1">
    <citation type="submission" date="2016-11" db="EMBL/GenBank/DDBJ databases">
        <title>Whole genomes of Flavobacteriaceae.</title>
        <authorList>
            <person name="Stine C."/>
            <person name="Li C."/>
            <person name="Tadesse D."/>
        </authorList>
    </citation>
    <scope>NUCLEOTIDE SEQUENCE [LARGE SCALE GENOMIC DNA]</scope>
    <source>
        <strain evidence="3 4">CCUG 60112</strain>
    </source>
</reference>
<evidence type="ECO:0000313" key="4">
    <source>
        <dbReference type="Proteomes" id="UP000198381"/>
    </source>
</evidence>
<accession>A0ABX4CXX8</accession>
<comment type="caution">
    <text evidence="3">The sequence shown here is derived from an EMBL/GenBank/DDBJ whole genome shotgun (WGS) entry which is preliminary data.</text>
</comment>
<feature type="chain" id="PRO_5046443848" description="Lipocalin-like domain-containing protein" evidence="1">
    <location>
        <begin position="24"/>
        <end position="150"/>
    </location>
</feature>
<evidence type="ECO:0000256" key="1">
    <source>
        <dbReference type="SAM" id="SignalP"/>
    </source>
</evidence>
<dbReference type="Pfam" id="PF13648">
    <property type="entry name" value="Lipocalin_4"/>
    <property type="match status" value="1"/>
</dbReference>
<feature type="signal peptide" evidence="1">
    <location>
        <begin position="1"/>
        <end position="23"/>
    </location>
</feature>
<dbReference type="EMBL" id="MUHD01000014">
    <property type="protein sequence ID" value="OXB09128.1"/>
    <property type="molecule type" value="Genomic_DNA"/>
</dbReference>
<dbReference type="InterPro" id="IPR024311">
    <property type="entry name" value="Lipocalin-like"/>
</dbReference>
<keyword evidence="1" id="KW-0732">Signal</keyword>
<sequence length="150" mass="16532">MKKASILFLSALLIALYLSSCNSDDSSDNKENDTALLTGKWVPKKTGTIAENGNESLQEIPNPGKCDSGLLEYSSNGTFSNLRYEFQDNKCVSYNQKGAWSAKDKIITAIYDDGSTTLEILELSQSTLKLKQTLKTGTTLLVFISVYNRK</sequence>
<feature type="domain" description="Lipocalin-like" evidence="2">
    <location>
        <begin position="37"/>
        <end position="130"/>
    </location>
</feature>
<gene>
    <name evidence="3" type="ORF">B0A81_08175</name>
</gene>
<organism evidence="3 4">
    <name type="scientific">Flavobacterium plurextorum</name>
    <dbReference type="NCBI Taxonomy" id="1114867"/>
    <lineage>
        <taxon>Bacteria</taxon>
        <taxon>Pseudomonadati</taxon>
        <taxon>Bacteroidota</taxon>
        <taxon>Flavobacteriia</taxon>
        <taxon>Flavobacteriales</taxon>
        <taxon>Flavobacteriaceae</taxon>
        <taxon>Flavobacterium</taxon>
    </lineage>
</organism>
<dbReference type="Proteomes" id="UP000198381">
    <property type="component" value="Unassembled WGS sequence"/>
</dbReference>
<proteinExistence type="predicted"/>
<protein>
    <recommendedName>
        <fullName evidence="2">Lipocalin-like domain-containing protein</fullName>
    </recommendedName>
</protein>
<evidence type="ECO:0000313" key="3">
    <source>
        <dbReference type="EMBL" id="OXB09128.1"/>
    </source>
</evidence>
<dbReference type="RefSeq" id="WP_089057564.1">
    <property type="nucleotide sequence ID" value="NZ_MUHD01000014.1"/>
</dbReference>
<evidence type="ECO:0000259" key="2">
    <source>
        <dbReference type="Pfam" id="PF13648"/>
    </source>
</evidence>
<name>A0ABX4CXX8_9FLAO</name>
<keyword evidence="4" id="KW-1185">Reference proteome</keyword>